<evidence type="ECO:0000256" key="7">
    <source>
        <dbReference type="ARBA" id="ARBA00023136"/>
    </source>
</evidence>
<evidence type="ECO:0000256" key="8">
    <source>
        <dbReference type="SAM" id="MobiDB-lite"/>
    </source>
</evidence>
<name>A0A1V6UNB5_9EURO</name>
<accession>A0A1V6UNB5</accession>
<dbReference type="PANTHER" id="PTHR33281">
    <property type="entry name" value="UPF0187 PROTEIN YNEE"/>
    <property type="match status" value="1"/>
</dbReference>
<evidence type="ECO:0000256" key="4">
    <source>
        <dbReference type="ARBA" id="ARBA00022692"/>
    </source>
</evidence>
<feature type="region of interest" description="Disordered" evidence="8">
    <location>
        <begin position="1"/>
        <end position="54"/>
    </location>
</feature>
<feature type="compositionally biased region" description="Low complexity" evidence="8">
    <location>
        <begin position="7"/>
        <end position="28"/>
    </location>
</feature>
<organism evidence="10 11">
    <name type="scientific">Penicillium coprophilum</name>
    <dbReference type="NCBI Taxonomy" id="36646"/>
    <lineage>
        <taxon>Eukaryota</taxon>
        <taxon>Fungi</taxon>
        <taxon>Dikarya</taxon>
        <taxon>Ascomycota</taxon>
        <taxon>Pezizomycotina</taxon>
        <taxon>Eurotiomycetes</taxon>
        <taxon>Eurotiomycetidae</taxon>
        <taxon>Eurotiales</taxon>
        <taxon>Aspergillaceae</taxon>
        <taxon>Penicillium</taxon>
    </lineage>
</organism>
<comment type="caution">
    <text evidence="10">The sequence shown here is derived from an EMBL/GenBank/DDBJ whole genome shotgun (WGS) entry which is preliminary data.</text>
</comment>
<feature type="transmembrane region" description="Helical" evidence="9">
    <location>
        <begin position="111"/>
        <end position="130"/>
    </location>
</feature>
<dbReference type="GO" id="GO:0005254">
    <property type="term" value="F:chloride channel activity"/>
    <property type="evidence" value="ECO:0007669"/>
    <property type="project" value="InterPro"/>
</dbReference>
<evidence type="ECO:0000256" key="1">
    <source>
        <dbReference type="ARBA" id="ARBA00004651"/>
    </source>
</evidence>
<evidence type="ECO:0000256" key="2">
    <source>
        <dbReference type="ARBA" id="ARBA00022448"/>
    </source>
</evidence>
<keyword evidence="5 9" id="KW-1133">Transmembrane helix</keyword>
<keyword evidence="2" id="KW-0813">Transport</keyword>
<dbReference type="AlphaFoldDB" id="A0A1V6UNB5"/>
<feature type="transmembrane region" description="Helical" evidence="9">
    <location>
        <begin position="136"/>
        <end position="155"/>
    </location>
</feature>
<proteinExistence type="predicted"/>
<keyword evidence="3" id="KW-1003">Cell membrane</keyword>
<evidence type="ECO:0000256" key="9">
    <source>
        <dbReference type="SAM" id="Phobius"/>
    </source>
</evidence>
<dbReference type="PANTHER" id="PTHR33281:SF19">
    <property type="entry name" value="VOLTAGE-DEPENDENT ANION CHANNEL-FORMING PROTEIN YNEE"/>
    <property type="match status" value="1"/>
</dbReference>
<feature type="transmembrane region" description="Helical" evidence="9">
    <location>
        <begin position="346"/>
        <end position="366"/>
    </location>
</feature>
<dbReference type="Pfam" id="PF25539">
    <property type="entry name" value="Bestrophin_2"/>
    <property type="match status" value="1"/>
</dbReference>
<evidence type="ECO:0000256" key="5">
    <source>
        <dbReference type="ARBA" id="ARBA00022989"/>
    </source>
</evidence>
<keyword evidence="11" id="KW-1185">Reference proteome</keyword>
<reference evidence="11" key="1">
    <citation type="journal article" date="2017" name="Nat. Microbiol.">
        <title>Global analysis of biosynthetic gene clusters reveals vast potential of secondary metabolite production in Penicillium species.</title>
        <authorList>
            <person name="Nielsen J.C."/>
            <person name="Grijseels S."/>
            <person name="Prigent S."/>
            <person name="Ji B."/>
            <person name="Dainat J."/>
            <person name="Nielsen K.F."/>
            <person name="Frisvad J.C."/>
            <person name="Workman M."/>
            <person name="Nielsen J."/>
        </authorList>
    </citation>
    <scope>NUCLEOTIDE SEQUENCE [LARGE SCALE GENOMIC DNA]</scope>
    <source>
        <strain evidence="11">IBT 31321</strain>
    </source>
</reference>
<evidence type="ECO:0000256" key="6">
    <source>
        <dbReference type="ARBA" id="ARBA00023065"/>
    </source>
</evidence>
<evidence type="ECO:0000313" key="11">
    <source>
        <dbReference type="Proteomes" id="UP000191500"/>
    </source>
</evidence>
<dbReference type="STRING" id="36646.A0A1V6UNB5"/>
<evidence type="ECO:0000313" key="10">
    <source>
        <dbReference type="EMBL" id="OQE39914.1"/>
    </source>
</evidence>
<dbReference type="EMBL" id="MDDG01000006">
    <property type="protein sequence ID" value="OQE39914.1"/>
    <property type="molecule type" value="Genomic_DNA"/>
</dbReference>
<sequence>MTDGHSAPPADAPAPAAAADCTAAPVPAESRSHATPHQTATHHEKDNGSVGRITPRPTFLEHLATSRDTQFKFDRRDSSELERYFHGPRNMEKHSKWPIMMRMHGSIMPKMIMPILCVAIWSTAVTVFSYKVHDLGINNILLTVLGFVVGLALSFRSSTAYERWADGRKYWAQLIQTSRNLSRTIWINTGEREGEEGKEDILRKLSAMNLILAFAVALKHKLRFEPDIAYEDLAGLAGHLDTFARDAHDRMVVNPPPKSIWKSAGEYLGVSFAESNPRKYVKRSKKPLGHLPLEILNHLSAYVDSCVANGTMASTLHQGQAITMMSTLNEVLTGTERVLDTPLPTAYSIAIAQISWIYILVLPFQLYKVLEWITIPASIVAAYIILGLATIGSEIENPFGQDVNDLPLDTYCRQIALEMDIMTATPRPKVDDFMSRAENLVLFPLSQLGYPDWKERSVEDIRGALRTKVVVSPSSSASDTSTIVENICPKSTGSV</sequence>
<keyword evidence="4 9" id="KW-0812">Transmembrane</keyword>
<dbReference type="Proteomes" id="UP000191500">
    <property type="component" value="Unassembled WGS sequence"/>
</dbReference>
<dbReference type="InterPro" id="IPR044669">
    <property type="entry name" value="YneE/VCCN1/2-like"/>
</dbReference>
<protein>
    <submittedName>
        <fullName evidence="10">Uncharacterized protein</fullName>
    </submittedName>
</protein>
<keyword evidence="6" id="KW-0406">Ion transport</keyword>
<feature type="transmembrane region" description="Helical" evidence="9">
    <location>
        <begin position="372"/>
        <end position="391"/>
    </location>
</feature>
<dbReference type="GO" id="GO:0005886">
    <property type="term" value="C:plasma membrane"/>
    <property type="evidence" value="ECO:0007669"/>
    <property type="project" value="UniProtKB-SubCell"/>
</dbReference>
<evidence type="ECO:0000256" key="3">
    <source>
        <dbReference type="ARBA" id="ARBA00022475"/>
    </source>
</evidence>
<comment type="subcellular location">
    <subcellularLocation>
        <location evidence="1">Cell membrane</location>
        <topology evidence="1">Multi-pass membrane protein</topology>
    </subcellularLocation>
</comment>
<keyword evidence="7 9" id="KW-0472">Membrane</keyword>
<gene>
    <name evidence="10" type="ORF">PENCOP_c006G03697</name>
</gene>